<dbReference type="Gene3D" id="3.30.70.870">
    <property type="entry name" value="Elongation Factor G (Translational Gtpase), domain 3"/>
    <property type="match status" value="1"/>
</dbReference>
<dbReference type="SUPFAM" id="SSF52540">
    <property type="entry name" value="P-loop containing nucleoside triphosphate hydrolases"/>
    <property type="match status" value="1"/>
</dbReference>
<dbReference type="FunFam" id="3.30.230.10:FF:000003">
    <property type="entry name" value="Elongation factor G"/>
    <property type="match status" value="1"/>
</dbReference>
<keyword evidence="3 8" id="KW-0251">Elongation factor</keyword>
<dbReference type="NCBIfam" id="TIGR00231">
    <property type="entry name" value="small_GTP"/>
    <property type="match status" value="1"/>
</dbReference>
<dbReference type="SMART" id="SM00838">
    <property type="entry name" value="EFG_C"/>
    <property type="match status" value="1"/>
</dbReference>
<dbReference type="Gene3D" id="3.40.50.300">
    <property type="entry name" value="P-loop containing nucleotide triphosphate hydrolases"/>
    <property type="match status" value="1"/>
</dbReference>
<dbReference type="Pfam" id="PF03764">
    <property type="entry name" value="EFG_IV"/>
    <property type="match status" value="1"/>
</dbReference>
<protein>
    <recommendedName>
        <fullName evidence="1">Elongation factor G</fullName>
    </recommendedName>
</protein>
<dbReference type="Pfam" id="PF00679">
    <property type="entry name" value="EFG_C"/>
    <property type="match status" value="1"/>
</dbReference>
<reference evidence="9" key="1">
    <citation type="submission" date="2015-04" db="EMBL/GenBank/DDBJ databases">
        <authorList>
            <person name="Mushtaq Mamoona"/>
        </authorList>
    </citation>
    <scope>NUCLEOTIDE SEQUENCE [LARGE SCALE GENOMIC DNA]</scope>
    <source>
        <strain evidence="9">AN4859/03</strain>
    </source>
</reference>
<proteinExistence type="predicted"/>
<dbReference type="SUPFAM" id="SSF50447">
    <property type="entry name" value="Translation proteins"/>
    <property type="match status" value="1"/>
</dbReference>
<dbReference type="NCBIfam" id="NF009891">
    <property type="entry name" value="PRK13351.1-1"/>
    <property type="match status" value="1"/>
</dbReference>
<dbReference type="InterPro" id="IPR053905">
    <property type="entry name" value="EF-G-like_DII"/>
</dbReference>
<evidence type="ECO:0000259" key="7">
    <source>
        <dbReference type="PROSITE" id="PS51722"/>
    </source>
</evidence>
<comment type="function">
    <text evidence="6">Catalyzes the GTP-dependent ribosomal translocation step during translation elongation. During this step, the ribosome changes from the pre-translocational (PRE) to the post-translocational (POST) state as the newly formed A-site-bound peptidyl-tRNA and P-site-bound deacylated tRNA move to the P and E sites, respectively. Catalyzes the coordinated movement of the two tRNA molecules, the mRNA and conformational changes in the ribosome.</text>
</comment>
<dbReference type="RefSeq" id="WP_048593624.1">
    <property type="nucleotide sequence ID" value="NZ_CVLB01000001.1"/>
</dbReference>
<dbReference type="EMBL" id="CVLB01000001">
    <property type="protein sequence ID" value="CRF31972.1"/>
    <property type="molecule type" value="Genomic_DNA"/>
</dbReference>
<keyword evidence="9" id="KW-1185">Reference proteome</keyword>
<sequence>MGKIYNPESIRNVALLGHVGSGKTSLNEALLYRAKSIDKKGEIERGTTVSDYTDEEIKQKMSIRTSLSFIEWKDHKINLLDIPGAGDFSGEINPALRVAESCIVVIDAEFGIQIETEKHWQMANNFRRPRIVFINKIDKEMVDHKALLEKIENNFKEPPVVPIQIPMGNGKDFKGIIDVIYHKAFFRDEHGKIVEAEIPEEYYEEYRATRDRLKELVCEVDDSLMERYLDGGKFTDEEYIEALTKSILQYKVVPILFGTSIRDIGMGALLDTIIRYMPSPSYVPVTDGTDLLTNEPATRTILGDNNPFAAFVFKTTIDQYAGRISFFKVRSGSIKSGDEIYNSRTGKKEKVSHIYIARGKKQIEADTITSGDIGVLAKLSDCRTADTISAPSAPFQFLPLKIPQPIYFTAIKILKNDIKALEVLDTIAQEDLTFNVEYDSETKETIIKAMGALQVKLALERVVSLTKAEIEQSVPRVAYRETIRKQAQAQYRHKKQSGGSGQFGEVHLEVSPLPRDGGFEFINDIFGGAIPKQYIPGVEKGIQDALAQGPLGKYPMVDIKVRLFDGKYHDVDSNELSFRIAGSMAAKEAFKNASPVLLEPVMKVTVYVPEEFTGSIMNELTGKRGKILGMEAASNTIQMIKAEVPLSEMLTYSIEMKASTSGRGTFEMEHSHYQELTGPLADKVIEERKALLGSGE</sequence>
<evidence type="ECO:0000313" key="9">
    <source>
        <dbReference type="Proteomes" id="UP000043763"/>
    </source>
</evidence>
<dbReference type="GO" id="GO:0003924">
    <property type="term" value="F:GTPase activity"/>
    <property type="evidence" value="ECO:0007669"/>
    <property type="project" value="InterPro"/>
</dbReference>
<dbReference type="Pfam" id="PF00009">
    <property type="entry name" value="GTP_EFTU"/>
    <property type="match status" value="1"/>
</dbReference>
<dbReference type="Pfam" id="PF14492">
    <property type="entry name" value="EFG_III"/>
    <property type="match status" value="1"/>
</dbReference>
<dbReference type="InterPro" id="IPR005517">
    <property type="entry name" value="Transl_elong_EFG/EF2_IV"/>
</dbReference>
<dbReference type="InterPro" id="IPR020568">
    <property type="entry name" value="Ribosomal_Su5_D2-typ_SF"/>
</dbReference>
<dbReference type="InterPro" id="IPR005225">
    <property type="entry name" value="Small_GTP-bd"/>
</dbReference>
<evidence type="ECO:0000256" key="5">
    <source>
        <dbReference type="ARBA" id="ARBA00023134"/>
    </source>
</evidence>
<dbReference type="InterPro" id="IPR047872">
    <property type="entry name" value="EFG_IV"/>
</dbReference>
<dbReference type="CDD" id="cd03713">
    <property type="entry name" value="EFG_mtEFG_C"/>
    <property type="match status" value="1"/>
</dbReference>
<dbReference type="SMART" id="SM00889">
    <property type="entry name" value="EFG_IV"/>
    <property type="match status" value="1"/>
</dbReference>
<dbReference type="CDD" id="cd01434">
    <property type="entry name" value="EFG_mtEFG1_IV"/>
    <property type="match status" value="1"/>
</dbReference>
<dbReference type="Gene3D" id="3.30.230.10">
    <property type="match status" value="1"/>
</dbReference>
<dbReference type="PRINTS" id="PR00315">
    <property type="entry name" value="ELONGATNFCT"/>
</dbReference>
<dbReference type="CDD" id="cd04088">
    <property type="entry name" value="EFG_mtEFG_II"/>
    <property type="match status" value="1"/>
</dbReference>
<dbReference type="SUPFAM" id="SSF54980">
    <property type="entry name" value="EF-G C-terminal domain-like"/>
    <property type="match status" value="2"/>
</dbReference>
<dbReference type="GO" id="GO:0005525">
    <property type="term" value="F:GTP binding"/>
    <property type="evidence" value="ECO:0007669"/>
    <property type="project" value="UniProtKB-KW"/>
</dbReference>
<name>A0A0G4K4I4_9SPIR</name>
<dbReference type="Gene3D" id="3.30.70.240">
    <property type="match status" value="1"/>
</dbReference>
<dbReference type="NCBIfam" id="NF009379">
    <property type="entry name" value="PRK12740.1-3"/>
    <property type="match status" value="1"/>
</dbReference>
<dbReference type="Pfam" id="PF22042">
    <property type="entry name" value="EF-G_D2"/>
    <property type="match status" value="1"/>
</dbReference>
<evidence type="ECO:0000256" key="1">
    <source>
        <dbReference type="ARBA" id="ARBA00017872"/>
    </source>
</evidence>
<dbReference type="GO" id="GO:0032790">
    <property type="term" value="P:ribosome disassembly"/>
    <property type="evidence" value="ECO:0007669"/>
    <property type="project" value="TreeGrafter"/>
</dbReference>
<dbReference type="InterPro" id="IPR000795">
    <property type="entry name" value="T_Tr_GTP-bd_dom"/>
</dbReference>
<dbReference type="Gene3D" id="2.40.30.10">
    <property type="entry name" value="Translation factors"/>
    <property type="match status" value="1"/>
</dbReference>
<accession>A0A0G4K4I4</accession>
<dbReference type="PANTHER" id="PTHR43261">
    <property type="entry name" value="TRANSLATION ELONGATION FACTOR G-RELATED"/>
    <property type="match status" value="1"/>
</dbReference>
<dbReference type="InterPro" id="IPR000640">
    <property type="entry name" value="EFG_V-like"/>
</dbReference>
<feature type="domain" description="Tr-type G" evidence="7">
    <location>
        <begin position="8"/>
        <end position="281"/>
    </location>
</feature>
<keyword evidence="4" id="KW-0648">Protein biosynthesis</keyword>
<organism evidence="8 9">
    <name type="scientific">Brachyspira suanatina</name>
    <dbReference type="NCBI Taxonomy" id="381802"/>
    <lineage>
        <taxon>Bacteria</taxon>
        <taxon>Pseudomonadati</taxon>
        <taxon>Spirochaetota</taxon>
        <taxon>Spirochaetia</taxon>
        <taxon>Brachyspirales</taxon>
        <taxon>Brachyspiraceae</taxon>
        <taxon>Brachyspira</taxon>
    </lineage>
</organism>
<dbReference type="OrthoDB" id="9804431at2"/>
<gene>
    <name evidence="8" type="ORF">BRSU_0490</name>
</gene>
<dbReference type="InterPro" id="IPR009000">
    <property type="entry name" value="Transl_B-barrel_sf"/>
</dbReference>
<dbReference type="PROSITE" id="PS51722">
    <property type="entry name" value="G_TR_2"/>
    <property type="match status" value="1"/>
</dbReference>
<keyword evidence="5" id="KW-0342">GTP-binding</keyword>
<dbReference type="PANTHER" id="PTHR43261:SF6">
    <property type="entry name" value="ELONGATION FACTOR G-LIKE PROTEIN"/>
    <property type="match status" value="1"/>
</dbReference>
<dbReference type="InterPro" id="IPR027417">
    <property type="entry name" value="P-loop_NTPase"/>
</dbReference>
<dbReference type="InterPro" id="IPR041095">
    <property type="entry name" value="EFG_II"/>
</dbReference>
<dbReference type="Proteomes" id="UP000043763">
    <property type="component" value="Unassembled WGS sequence"/>
</dbReference>
<evidence type="ECO:0000313" key="8">
    <source>
        <dbReference type="EMBL" id="CRF31972.1"/>
    </source>
</evidence>
<dbReference type="CDD" id="cd04170">
    <property type="entry name" value="EF-G_bact"/>
    <property type="match status" value="1"/>
</dbReference>
<evidence type="ECO:0000256" key="2">
    <source>
        <dbReference type="ARBA" id="ARBA00022741"/>
    </source>
</evidence>
<evidence type="ECO:0000256" key="6">
    <source>
        <dbReference type="ARBA" id="ARBA00024731"/>
    </source>
</evidence>
<dbReference type="NCBIfam" id="NF009381">
    <property type="entry name" value="PRK12740.1-5"/>
    <property type="match status" value="1"/>
</dbReference>
<evidence type="ECO:0000256" key="4">
    <source>
        <dbReference type="ARBA" id="ARBA00022917"/>
    </source>
</evidence>
<dbReference type="SUPFAM" id="SSF54211">
    <property type="entry name" value="Ribosomal protein S5 domain 2-like"/>
    <property type="match status" value="1"/>
</dbReference>
<dbReference type="InterPro" id="IPR014721">
    <property type="entry name" value="Ribsml_uS5_D2-typ_fold_subgr"/>
</dbReference>
<dbReference type="InterPro" id="IPR035647">
    <property type="entry name" value="EFG_III/V"/>
</dbReference>
<dbReference type="GO" id="GO:0003746">
    <property type="term" value="F:translation elongation factor activity"/>
    <property type="evidence" value="ECO:0007669"/>
    <property type="project" value="UniProtKB-KW"/>
</dbReference>
<dbReference type="AlphaFoldDB" id="A0A0G4K4I4"/>
<dbReference type="InterPro" id="IPR035649">
    <property type="entry name" value="EFG_V"/>
</dbReference>
<dbReference type="FunFam" id="3.30.70.240:FF:000001">
    <property type="entry name" value="Elongation factor G"/>
    <property type="match status" value="1"/>
</dbReference>
<evidence type="ECO:0000256" key="3">
    <source>
        <dbReference type="ARBA" id="ARBA00022768"/>
    </source>
</evidence>
<keyword evidence="2" id="KW-0547">Nucleotide-binding</keyword>